<reference evidence="2 3" key="1">
    <citation type="submission" date="2017-11" db="EMBL/GenBank/DDBJ databases">
        <title>De novo assembly and phasing of dikaryotic genomes from two isolates of Puccinia coronata f. sp. avenae, the causal agent of oat crown rust.</title>
        <authorList>
            <person name="Miller M.E."/>
            <person name="Zhang Y."/>
            <person name="Omidvar V."/>
            <person name="Sperschneider J."/>
            <person name="Schwessinger B."/>
            <person name="Raley C."/>
            <person name="Palmer J.M."/>
            <person name="Garnica D."/>
            <person name="Upadhyaya N."/>
            <person name="Rathjen J."/>
            <person name="Taylor J.M."/>
            <person name="Park R.F."/>
            <person name="Dodds P.N."/>
            <person name="Hirsch C.D."/>
            <person name="Kianian S.F."/>
            <person name="Figueroa M."/>
        </authorList>
    </citation>
    <scope>NUCLEOTIDE SEQUENCE [LARGE SCALE GENOMIC DNA]</scope>
    <source>
        <strain evidence="2">12NC29</strain>
    </source>
</reference>
<sequence length="349" mass="38919">MWAILSDTTRSSFTDSKGLTRADFPTAALSGSRTGVLEDSAGRPAGYKPVNAGNRPGQVWRYLPGLFQSNFPRTRFLHLKGVGKAKSEMQSRSGGSGLAPNGTPRGKPTSGTHQRPAYGSELPITYSRSETTSRRKSTTRNTLPANESHKLGKLARTNQELETSLPKKWEAIIGNDGQISDVLRGSAVKEFLPFLSKTYLHHLGIDLKNGKLSRKTDKMGILCNKFRNRVIGSKRSSRKGSDDYGTPTTYDVLMNDLIKSVIEVNESLYLDEFSKETDFEQKYNIFLQNQLHQNTLFLQGIKHKFEKATKVQQEDIQKACAGIQLELQKVASDMGDEEKRECILIFLDP</sequence>
<organism evidence="2 3">
    <name type="scientific">Puccinia coronata f. sp. avenae</name>
    <dbReference type="NCBI Taxonomy" id="200324"/>
    <lineage>
        <taxon>Eukaryota</taxon>
        <taxon>Fungi</taxon>
        <taxon>Dikarya</taxon>
        <taxon>Basidiomycota</taxon>
        <taxon>Pucciniomycotina</taxon>
        <taxon>Pucciniomycetes</taxon>
        <taxon>Pucciniales</taxon>
        <taxon>Pucciniaceae</taxon>
        <taxon>Puccinia</taxon>
    </lineage>
</organism>
<gene>
    <name evidence="2" type="ORF">PCANC_19965</name>
</gene>
<dbReference type="AlphaFoldDB" id="A0A2N5SKZ9"/>
<dbReference type="Proteomes" id="UP000235388">
    <property type="component" value="Unassembled WGS sequence"/>
</dbReference>
<feature type="region of interest" description="Disordered" evidence="1">
    <location>
        <begin position="83"/>
        <end position="148"/>
    </location>
</feature>
<dbReference type="EMBL" id="PGCJ01000936">
    <property type="protein sequence ID" value="PLW13884.1"/>
    <property type="molecule type" value="Genomic_DNA"/>
</dbReference>
<keyword evidence="3" id="KW-1185">Reference proteome</keyword>
<protein>
    <submittedName>
        <fullName evidence="2">Uncharacterized protein</fullName>
    </submittedName>
</protein>
<accession>A0A2N5SKZ9</accession>
<dbReference type="OrthoDB" id="2519010at2759"/>
<evidence type="ECO:0000313" key="3">
    <source>
        <dbReference type="Proteomes" id="UP000235388"/>
    </source>
</evidence>
<evidence type="ECO:0000256" key="1">
    <source>
        <dbReference type="SAM" id="MobiDB-lite"/>
    </source>
</evidence>
<evidence type="ECO:0000313" key="2">
    <source>
        <dbReference type="EMBL" id="PLW13884.1"/>
    </source>
</evidence>
<comment type="caution">
    <text evidence="2">The sequence shown here is derived from an EMBL/GenBank/DDBJ whole genome shotgun (WGS) entry which is preliminary data.</text>
</comment>
<proteinExistence type="predicted"/>
<name>A0A2N5SKZ9_9BASI</name>
<feature type="region of interest" description="Disordered" evidence="1">
    <location>
        <begin position="31"/>
        <end position="55"/>
    </location>
</feature>